<dbReference type="Proteomes" id="UP000256304">
    <property type="component" value="Unassembled WGS sequence"/>
</dbReference>
<evidence type="ECO:0000256" key="4">
    <source>
        <dbReference type="ARBA" id="ARBA00022989"/>
    </source>
</evidence>
<dbReference type="GO" id="GO:0033573">
    <property type="term" value="C:high-affinity iron permease complex"/>
    <property type="evidence" value="ECO:0007669"/>
    <property type="project" value="InterPro"/>
</dbReference>
<comment type="caution">
    <text evidence="8">The sequence shown here is derived from an EMBL/GenBank/DDBJ whole genome shotgun (WGS) entry which is preliminary data.</text>
</comment>
<organism evidence="8 9">
    <name type="scientific">Paenibacillus taihuensis</name>
    <dbReference type="NCBI Taxonomy" id="1156355"/>
    <lineage>
        <taxon>Bacteria</taxon>
        <taxon>Bacillati</taxon>
        <taxon>Bacillota</taxon>
        <taxon>Bacilli</taxon>
        <taxon>Bacillales</taxon>
        <taxon>Paenibacillaceae</taxon>
        <taxon>Paenibacillus</taxon>
    </lineage>
</organism>
<evidence type="ECO:0000256" key="7">
    <source>
        <dbReference type="SAM" id="SignalP"/>
    </source>
</evidence>
<evidence type="ECO:0000256" key="6">
    <source>
        <dbReference type="SAM" id="Phobius"/>
    </source>
</evidence>
<dbReference type="RefSeq" id="WP_116190837.1">
    <property type="nucleotide sequence ID" value="NZ_QTTN01000026.1"/>
</dbReference>
<proteinExistence type="inferred from homology"/>
<protein>
    <submittedName>
        <fullName evidence="8">High-affinity iron transporter</fullName>
    </submittedName>
</protein>
<keyword evidence="4 6" id="KW-1133">Transmembrane helix</keyword>
<keyword evidence="3 6" id="KW-0812">Transmembrane</keyword>
<sequence length="487" mass="53623">MRFITGIIALLSLMLVFPPGAYASGSGVENMTKLNVYIERALDQAGTDLKSSKKSYDQFHDQWLQVEGTIKADSVDAYKDIESQMGQVEYAYMTEKSKDAKTALQGLEQAAEDFIAGKYGKSTDSTDQDLSLSDFIHLLQQIKDNVHAQDQQQSLEAISKARETWLSVEGIVVAQSASVYSSSERDMVVIQAMVKDQKFDNAEKTTDDMIAYLTPLSQKSAYTFWDAAMIPIREGLEALLVVGALLSFAKKSNKGHGKVWILSGVGAGLVLSTILAIIIKVVFSSGAFGRNNFIISGWTGVFAAAMLLYMSYWLHSNSNMNQWNRFIKSKTETAMSTGRVVSLGLLSFLAVFREGTETVLFIIGMINQISVQQLLLGMLIGFGFLAVLAFLMLYVGFKLPIRPFFMISSLIVFYLCIKFMGLGIHSLQLAGIVPVSNSSTLPSIDFIAFYPSWQSSAPQLVITLFAIGFLIMGRLRKNRSKAQIAAT</sequence>
<feature type="transmembrane region" description="Helical" evidence="6">
    <location>
        <begin position="456"/>
        <end position="475"/>
    </location>
</feature>
<accession>A0A3D9RQ37</accession>
<comment type="similarity">
    <text evidence="2">Belongs to the oxidase-dependent Fe transporter (OFeT) (TC 9.A.10.1) family.</text>
</comment>
<name>A0A3D9RQ37_9BACL</name>
<evidence type="ECO:0000256" key="1">
    <source>
        <dbReference type="ARBA" id="ARBA00004141"/>
    </source>
</evidence>
<evidence type="ECO:0000313" key="9">
    <source>
        <dbReference type="Proteomes" id="UP000256304"/>
    </source>
</evidence>
<dbReference type="EMBL" id="QTTN01000026">
    <property type="protein sequence ID" value="REE78575.1"/>
    <property type="molecule type" value="Genomic_DNA"/>
</dbReference>
<feature type="transmembrane region" description="Helical" evidence="6">
    <location>
        <begin position="374"/>
        <end position="395"/>
    </location>
</feature>
<feature type="chain" id="PRO_5017791798" evidence="7">
    <location>
        <begin position="24"/>
        <end position="487"/>
    </location>
</feature>
<comment type="subcellular location">
    <subcellularLocation>
        <location evidence="1">Membrane</location>
        <topology evidence="1">Multi-pass membrane protein</topology>
    </subcellularLocation>
</comment>
<dbReference type="InterPro" id="IPR004923">
    <property type="entry name" value="FTR1/Fip1/EfeU"/>
</dbReference>
<evidence type="ECO:0000256" key="2">
    <source>
        <dbReference type="ARBA" id="ARBA00008333"/>
    </source>
</evidence>
<dbReference type="AlphaFoldDB" id="A0A3D9RQ37"/>
<feature type="transmembrane region" description="Helical" evidence="6">
    <location>
        <begin position="259"/>
        <end position="283"/>
    </location>
</feature>
<keyword evidence="5 6" id="KW-0472">Membrane</keyword>
<evidence type="ECO:0000313" key="8">
    <source>
        <dbReference type="EMBL" id="REE78575.1"/>
    </source>
</evidence>
<keyword evidence="7" id="KW-0732">Signal</keyword>
<dbReference type="GO" id="GO:0015093">
    <property type="term" value="F:ferrous iron transmembrane transporter activity"/>
    <property type="evidence" value="ECO:0007669"/>
    <property type="project" value="TreeGrafter"/>
</dbReference>
<dbReference type="PANTHER" id="PTHR31632">
    <property type="entry name" value="IRON TRANSPORTER FTH1"/>
    <property type="match status" value="1"/>
</dbReference>
<dbReference type="Pfam" id="PF03239">
    <property type="entry name" value="FTR1"/>
    <property type="match status" value="1"/>
</dbReference>
<evidence type="ECO:0000256" key="5">
    <source>
        <dbReference type="ARBA" id="ARBA00023136"/>
    </source>
</evidence>
<keyword evidence="9" id="KW-1185">Reference proteome</keyword>
<gene>
    <name evidence="8" type="ORF">A8990_12649</name>
</gene>
<reference evidence="8 9" key="1">
    <citation type="submission" date="2018-08" db="EMBL/GenBank/DDBJ databases">
        <title>Genomic Encyclopedia of Type Strains, Phase III (KMG-III): the genomes of soil and plant-associated and newly described type strains.</title>
        <authorList>
            <person name="Whitman W."/>
        </authorList>
    </citation>
    <scope>NUCLEOTIDE SEQUENCE [LARGE SCALE GENOMIC DNA]</scope>
    <source>
        <strain evidence="8 9">CGMCC 1.10966</strain>
    </source>
</reference>
<evidence type="ECO:0000256" key="3">
    <source>
        <dbReference type="ARBA" id="ARBA00022692"/>
    </source>
</evidence>
<dbReference type="PANTHER" id="PTHR31632:SF2">
    <property type="entry name" value="PLASMA MEMBRANE IRON PERMEASE"/>
    <property type="match status" value="1"/>
</dbReference>
<feature type="transmembrane region" description="Helical" evidence="6">
    <location>
        <begin position="295"/>
        <end position="314"/>
    </location>
</feature>
<feature type="signal peptide" evidence="7">
    <location>
        <begin position="1"/>
        <end position="23"/>
    </location>
</feature>
<dbReference type="OrthoDB" id="8215804at2"/>